<dbReference type="Proteomes" id="UP001139011">
    <property type="component" value="Unassembled WGS sequence"/>
</dbReference>
<feature type="transmembrane region" description="Helical" evidence="7">
    <location>
        <begin position="291"/>
        <end position="311"/>
    </location>
</feature>
<feature type="transmembrane region" description="Helical" evidence="7">
    <location>
        <begin position="147"/>
        <end position="170"/>
    </location>
</feature>
<evidence type="ECO:0000256" key="4">
    <source>
        <dbReference type="ARBA" id="ARBA00022692"/>
    </source>
</evidence>
<evidence type="ECO:0000256" key="7">
    <source>
        <dbReference type="SAM" id="Phobius"/>
    </source>
</evidence>
<reference evidence="9" key="1">
    <citation type="submission" date="2021-09" db="EMBL/GenBank/DDBJ databases">
        <title>Genome analysis of Fictibacillus sp. KIGAM418 isolated from marine sediment.</title>
        <authorList>
            <person name="Seo M.-J."/>
            <person name="Cho E.-S."/>
            <person name="Hwang C.Y."/>
        </authorList>
    </citation>
    <scope>NUCLEOTIDE SEQUENCE</scope>
    <source>
        <strain evidence="9">KIGAM418</strain>
    </source>
</reference>
<proteinExistence type="predicted"/>
<protein>
    <submittedName>
        <fullName evidence="9">MFS transporter</fullName>
    </submittedName>
</protein>
<dbReference type="GO" id="GO:0022857">
    <property type="term" value="F:transmembrane transporter activity"/>
    <property type="evidence" value="ECO:0007669"/>
    <property type="project" value="InterPro"/>
</dbReference>
<dbReference type="Gene3D" id="1.20.1250.20">
    <property type="entry name" value="MFS general substrate transporter like domains"/>
    <property type="match status" value="1"/>
</dbReference>
<evidence type="ECO:0000256" key="1">
    <source>
        <dbReference type="ARBA" id="ARBA00004651"/>
    </source>
</evidence>
<dbReference type="PANTHER" id="PTHR23513">
    <property type="entry name" value="INTEGRAL MEMBRANE EFFLUX PROTEIN-RELATED"/>
    <property type="match status" value="1"/>
</dbReference>
<sequence length="421" mass="44329">MSSRGISSKLLLLESRPLRHLFFARSISILGDMLTPIALAFAVLSFSGSASGLGIVLAARALPSLVLMLLGGVIGDRYPRRAIMIISNILGFLSQGLIGLLLITDHASVWNIALLTALRGVTSSFFNPASTGAIAQVAPDGKKQEAFALFAIAGNIAEIAGPVLAGIVLVYLNPGWILVADAFTFLLSAMIIMTSGPLGNPKKTKSTNGSVFQELREGLAYVTKQTWLTVLIVSASVFQFLLLSSLGVLGPLVAEKHLGGAPDWALISTALGIGSIAGSIMVMYFKPKRPLFVGFLLLIIGSGPTLLLLALPASTPIIAISEFISGFSISFFSTLEATAISRLVPNHLMSRVDSINRFGSMALKPLGMAIIGPVSGLIGVEKTLILAASITILAVSWPLTISSIRNLNFSPHKENDKQLIG</sequence>
<feature type="transmembrane region" description="Helical" evidence="7">
    <location>
        <begin position="50"/>
        <end position="70"/>
    </location>
</feature>
<keyword evidence="4 7" id="KW-0812">Transmembrane</keyword>
<dbReference type="GO" id="GO:0005886">
    <property type="term" value="C:plasma membrane"/>
    <property type="evidence" value="ECO:0007669"/>
    <property type="project" value="UniProtKB-SubCell"/>
</dbReference>
<feature type="transmembrane region" description="Helical" evidence="7">
    <location>
        <begin position="317"/>
        <end position="340"/>
    </location>
</feature>
<keyword evidence="6 7" id="KW-0472">Membrane</keyword>
<dbReference type="CDD" id="cd06173">
    <property type="entry name" value="MFS_MefA_like"/>
    <property type="match status" value="1"/>
</dbReference>
<dbReference type="AlphaFoldDB" id="A0A9X2BIS5"/>
<keyword evidence="10" id="KW-1185">Reference proteome</keyword>
<feature type="transmembrane region" description="Helical" evidence="7">
    <location>
        <begin position="384"/>
        <end position="404"/>
    </location>
</feature>
<evidence type="ECO:0000259" key="8">
    <source>
        <dbReference type="PROSITE" id="PS50850"/>
    </source>
</evidence>
<feature type="transmembrane region" description="Helical" evidence="7">
    <location>
        <begin position="176"/>
        <end position="196"/>
    </location>
</feature>
<evidence type="ECO:0000256" key="5">
    <source>
        <dbReference type="ARBA" id="ARBA00022989"/>
    </source>
</evidence>
<dbReference type="InterPro" id="IPR036259">
    <property type="entry name" value="MFS_trans_sf"/>
</dbReference>
<evidence type="ECO:0000256" key="6">
    <source>
        <dbReference type="ARBA" id="ARBA00023136"/>
    </source>
</evidence>
<evidence type="ECO:0000313" key="9">
    <source>
        <dbReference type="EMBL" id="MCK6258988.1"/>
    </source>
</evidence>
<comment type="caution">
    <text evidence="9">The sequence shown here is derived from an EMBL/GenBank/DDBJ whole genome shotgun (WGS) entry which is preliminary data.</text>
</comment>
<name>A0A9X2BIS5_9BACL</name>
<keyword evidence="2" id="KW-0813">Transport</keyword>
<dbReference type="PROSITE" id="PS50850">
    <property type="entry name" value="MFS"/>
    <property type="match status" value="1"/>
</dbReference>
<gene>
    <name evidence="9" type="ORF">LCY76_20665</name>
</gene>
<dbReference type="PANTHER" id="PTHR23513:SF11">
    <property type="entry name" value="STAPHYLOFERRIN A TRANSPORTER"/>
    <property type="match status" value="1"/>
</dbReference>
<dbReference type="PRINTS" id="PR01988">
    <property type="entry name" value="EXPORTERBACE"/>
</dbReference>
<dbReference type="InterPro" id="IPR011701">
    <property type="entry name" value="MFS"/>
</dbReference>
<feature type="transmembrane region" description="Helical" evidence="7">
    <location>
        <begin position="361"/>
        <end position="378"/>
    </location>
</feature>
<feature type="transmembrane region" description="Helical" evidence="7">
    <location>
        <begin position="264"/>
        <end position="284"/>
    </location>
</feature>
<dbReference type="InterPro" id="IPR022324">
    <property type="entry name" value="Bacilysin_exporter_BacE_put"/>
</dbReference>
<feature type="transmembrane region" description="Helical" evidence="7">
    <location>
        <begin position="82"/>
        <end position="103"/>
    </location>
</feature>
<keyword evidence="3" id="KW-1003">Cell membrane</keyword>
<evidence type="ECO:0000256" key="3">
    <source>
        <dbReference type="ARBA" id="ARBA00022475"/>
    </source>
</evidence>
<dbReference type="Pfam" id="PF07690">
    <property type="entry name" value="MFS_1"/>
    <property type="match status" value="1"/>
</dbReference>
<dbReference type="SUPFAM" id="SSF103473">
    <property type="entry name" value="MFS general substrate transporter"/>
    <property type="match status" value="1"/>
</dbReference>
<feature type="domain" description="Major facilitator superfamily (MFS) profile" evidence="8">
    <location>
        <begin position="12"/>
        <end position="406"/>
    </location>
</feature>
<evidence type="ECO:0000313" key="10">
    <source>
        <dbReference type="Proteomes" id="UP001139011"/>
    </source>
</evidence>
<feature type="transmembrane region" description="Helical" evidence="7">
    <location>
        <begin position="21"/>
        <end position="44"/>
    </location>
</feature>
<dbReference type="RefSeq" id="WP_248254210.1">
    <property type="nucleotide sequence ID" value="NZ_JAIWJX010000002.1"/>
</dbReference>
<accession>A0A9X2BIS5</accession>
<comment type="subcellular location">
    <subcellularLocation>
        <location evidence="1">Cell membrane</location>
        <topology evidence="1">Multi-pass membrane protein</topology>
    </subcellularLocation>
</comment>
<evidence type="ECO:0000256" key="2">
    <source>
        <dbReference type="ARBA" id="ARBA00022448"/>
    </source>
</evidence>
<feature type="transmembrane region" description="Helical" evidence="7">
    <location>
        <begin position="109"/>
        <end position="126"/>
    </location>
</feature>
<feature type="transmembrane region" description="Helical" evidence="7">
    <location>
        <begin position="226"/>
        <end position="252"/>
    </location>
</feature>
<dbReference type="EMBL" id="JAIWJX010000002">
    <property type="protein sequence ID" value="MCK6258988.1"/>
    <property type="molecule type" value="Genomic_DNA"/>
</dbReference>
<dbReference type="InterPro" id="IPR020846">
    <property type="entry name" value="MFS_dom"/>
</dbReference>
<keyword evidence="5 7" id="KW-1133">Transmembrane helix</keyword>
<organism evidence="9 10">
    <name type="scientific">Fictibacillus marinisediminis</name>
    <dbReference type="NCBI Taxonomy" id="2878389"/>
    <lineage>
        <taxon>Bacteria</taxon>
        <taxon>Bacillati</taxon>
        <taxon>Bacillota</taxon>
        <taxon>Bacilli</taxon>
        <taxon>Bacillales</taxon>
        <taxon>Fictibacillaceae</taxon>
        <taxon>Fictibacillus</taxon>
    </lineage>
</organism>